<keyword evidence="3" id="KW-0812">Transmembrane</keyword>
<keyword evidence="1" id="KW-0175">Coiled coil</keyword>
<dbReference type="InParanoid" id="G0VJK0"/>
<gene>
    <name evidence="4" type="primary">NCAS0I00120</name>
    <name evidence="4" type="ordered locus">NCAS_0I00120</name>
</gene>
<evidence type="ECO:0000313" key="5">
    <source>
        <dbReference type="Proteomes" id="UP000001640"/>
    </source>
</evidence>
<proteinExistence type="predicted"/>
<keyword evidence="3" id="KW-0472">Membrane</keyword>
<dbReference type="Pfam" id="PF13694">
    <property type="entry name" value="Hph"/>
    <property type="match status" value="1"/>
</dbReference>
<dbReference type="FunCoup" id="G0VJK0">
    <property type="interactions" value="84"/>
</dbReference>
<feature type="region of interest" description="Disordered" evidence="2">
    <location>
        <begin position="161"/>
        <end position="215"/>
    </location>
</feature>
<dbReference type="InterPro" id="IPR025752">
    <property type="entry name" value="HPH_family"/>
</dbReference>
<evidence type="ECO:0000256" key="3">
    <source>
        <dbReference type="SAM" id="Phobius"/>
    </source>
</evidence>
<dbReference type="GO" id="GO:0005783">
    <property type="term" value="C:endoplasmic reticulum"/>
    <property type="evidence" value="ECO:0007669"/>
    <property type="project" value="InterPro"/>
</dbReference>
<dbReference type="EMBL" id="HE576760">
    <property type="protein sequence ID" value="CCC71680.1"/>
    <property type="molecule type" value="Genomic_DNA"/>
</dbReference>
<reference key="2">
    <citation type="submission" date="2011-08" db="EMBL/GenBank/DDBJ databases">
        <title>Genome sequence of Naumovozyma castellii.</title>
        <authorList>
            <person name="Gordon J.L."/>
            <person name="Armisen D."/>
            <person name="Proux-Wera E."/>
            <person name="OhEigeartaigh S.S."/>
            <person name="Byrne K.P."/>
            <person name="Wolfe K.H."/>
        </authorList>
    </citation>
    <scope>NUCLEOTIDE SEQUENCE</scope>
    <source>
        <strain>Type strain:CBS 4309</strain>
    </source>
</reference>
<dbReference type="GeneID" id="96905371"/>
<dbReference type="KEGG" id="ncs:NCAS_0I00120"/>
<protein>
    <submittedName>
        <fullName evidence="4">Uncharacterized protein</fullName>
    </submittedName>
</protein>
<feature type="compositionally biased region" description="Low complexity" evidence="2">
    <location>
        <begin position="280"/>
        <end position="342"/>
    </location>
</feature>
<dbReference type="OrthoDB" id="4068598at2759"/>
<evidence type="ECO:0000256" key="2">
    <source>
        <dbReference type="SAM" id="MobiDB-lite"/>
    </source>
</evidence>
<accession>G0VJK0</accession>
<evidence type="ECO:0000256" key="1">
    <source>
        <dbReference type="SAM" id="Coils"/>
    </source>
</evidence>
<evidence type="ECO:0000313" key="4">
    <source>
        <dbReference type="EMBL" id="CCC71680.1"/>
    </source>
</evidence>
<feature type="region of interest" description="Disordered" evidence="2">
    <location>
        <begin position="276"/>
        <end position="343"/>
    </location>
</feature>
<dbReference type="HOGENOM" id="CLU_035740_0_0_1"/>
<feature type="coiled-coil region" evidence="1">
    <location>
        <begin position="477"/>
        <end position="504"/>
    </location>
</feature>
<keyword evidence="3" id="KW-1133">Transmembrane helix</keyword>
<name>G0VJK0_NAUCA</name>
<organism evidence="4 5">
    <name type="scientific">Naumovozyma castellii</name>
    <name type="common">Yeast</name>
    <name type="synonym">Saccharomyces castellii</name>
    <dbReference type="NCBI Taxonomy" id="27288"/>
    <lineage>
        <taxon>Eukaryota</taxon>
        <taxon>Fungi</taxon>
        <taxon>Dikarya</taxon>
        <taxon>Ascomycota</taxon>
        <taxon>Saccharomycotina</taxon>
        <taxon>Saccharomycetes</taxon>
        <taxon>Saccharomycetales</taxon>
        <taxon>Saccharomycetaceae</taxon>
        <taxon>Naumovozyma</taxon>
    </lineage>
</organism>
<dbReference type="RefSeq" id="XP_003678026.1">
    <property type="nucleotide sequence ID" value="XM_003677978.1"/>
</dbReference>
<dbReference type="Proteomes" id="UP000001640">
    <property type="component" value="Chromosome 9"/>
</dbReference>
<feature type="compositionally biased region" description="Polar residues" evidence="2">
    <location>
        <begin position="190"/>
        <end position="214"/>
    </location>
</feature>
<dbReference type="OMA" id="MEVCQER"/>
<feature type="transmembrane region" description="Helical" evidence="3">
    <location>
        <begin position="529"/>
        <end position="551"/>
    </location>
</feature>
<sequence>MNFLIDRIENPGTRTTLLPSSFPNKLQKKIDKSHEADLFSNNLKRKSAASKTRHLAPTKSQNNIKLPILSINDEPILESEPSRIGLASYFSQRHNSEEGLSFKTSSRRKHLESQPLPDYSAASLGTFSDCIFNDALSKEPTLTNAKGNYLDGGEKCLRSRRQSSIYSSRNTSPYKRRTSSFGASGPLGFSQVQNSGKQLKNKRSNSNNHSTNLASDKKRLVNEFLNCRNGPGKSPTISEDNLGETGWSIATKSNNNNQEQMNLFTDQSLSDILFHDLDTPSQPISKSRSNSSSFPSSTSTVLSSISPSKLPVTSSSLSIYSSSSTRSSFSSTSSSASSYETSPIPLPIMGKKTSLAISPKATSSAPEDLITNDELRATTTLNINCNELNYYQTHICNTLAEFERLLKQNLQTFVIKDEADLHGTLSKFDNLTFHLQNMKNRIDELYDVINEKYLSKIKTAFNEDDESSFEFELRTSVEASIKQLEELENRMEYCQLKLQEQRETMRQLDNLILIENSLLESKKNVKHIYSYRFLVFDILVIFVVLYFGYWVKKIIGLFR</sequence>
<dbReference type="AlphaFoldDB" id="G0VJK0"/>
<reference evidence="4 5" key="1">
    <citation type="journal article" date="2011" name="Proc. Natl. Acad. Sci. U.S.A.">
        <title>Evolutionary erosion of yeast sex chromosomes by mating-type switching accidents.</title>
        <authorList>
            <person name="Gordon J.L."/>
            <person name="Armisen D."/>
            <person name="Proux-Wera E."/>
            <person name="Oheigeartaigh S.S."/>
            <person name="Byrne K.P."/>
            <person name="Wolfe K.H."/>
        </authorList>
    </citation>
    <scope>NUCLEOTIDE SEQUENCE [LARGE SCALE GENOMIC DNA]</scope>
    <source>
        <strain evidence="5">ATCC 76901 / BCRC 22586 / CBS 4309 / NBRC 1992 / NRRL Y-12630</strain>
    </source>
</reference>
<keyword evidence="5" id="KW-1185">Reference proteome</keyword>